<protein>
    <submittedName>
        <fullName evidence="1">Uncharacterized protein</fullName>
    </submittedName>
</protein>
<organism evidence="1 2">
    <name type="scientific">Mycolicibacterium confluentis</name>
    <dbReference type="NCBI Taxonomy" id="28047"/>
    <lineage>
        <taxon>Bacteria</taxon>
        <taxon>Bacillati</taxon>
        <taxon>Actinomycetota</taxon>
        <taxon>Actinomycetes</taxon>
        <taxon>Mycobacteriales</taxon>
        <taxon>Mycobacteriaceae</taxon>
        <taxon>Mycolicibacterium</taxon>
    </lineage>
</organism>
<dbReference type="RefSeq" id="WP_085152478.1">
    <property type="nucleotide sequence ID" value="NZ_AP022612.1"/>
</dbReference>
<dbReference type="Proteomes" id="UP000466931">
    <property type="component" value="Chromosome"/>
</dbReference>
<evidence type="ECO:0000313" key="1">
    <source>
        <dbReference type="EMBL" id="BBZ33057.1"/>
    </source>
</evidence>
<dbReference type="AlphaFoldDB" id="A0A7I7XUX7"/>
<name>A0A7I7XUX7_9MYCO</name>
<reference evidence="1" key="1">
    <citation type="journal article" date="2019" name="Emerg. Microbes Infect.">
        <title>Comprehensive subspecies identification of 175 nontuberculous mycobacteria species based on 7547 genomic profiles.</title>
        <authorList>
            <person name="Matsumoto Y."/>
            <person name="Kinjo T."/>
            <person name="Motooka D."/>
            <person name="Nabeya D."/>
            <person name="Jung N."/>
            <person name="Uechi K."/>
            <person name="Horii T."/>
            <person name="Iida T."/>
            <person name="Fujita J."/>
            <person name="Nakamura S."/>
        </authorList>
    </citation>
    <scope>NUCLEOTIDE SEQUENCE [LARGE SCALE GENOMIC DNA]</scope>
    <source>
        <strain evidence="1">JCM 13671</strain>
    </source>
</reference>
<dbReference type="EMBL" id="AP022612">
    <property type="protein sequence ID" value="BBZ33057.1"/>
    <property type="molecule type" value="Genomic_DNA"/>
</dbReference>
<reference evidence="1" key="2">
    <citation type="submission" date="2020-02" db="EMBL/GenBank/DDBJ databases">
        <authorList>
            <person name="Matsumoto Y."/>
            <person name="Motooka D."/>
            <person name="Nakamura S."/>
        </authorList>
    </citation>
    <scope>NUCLEOTIDE SEQUENCE</scope>
    <source>
        <strain evidence="1">JCM 13671</strain>
    </source>
</reference>
<accession>A0A7I7XUX7</accession>
<sequence length="154" mass="15697">MTRAALLAVALTAAALSTAGPAAADPAPDAACSAHLDGALTRLTGVTWQCSAGQWHLSTDPYAASDRWLSWGTDPLVVHGQGRRNPEVRAGAWTGTPQAADAQCSADLVDVVDAGQLGPVDEHAAAPGEVVTFTASDTLFSATLSGPCLWQHAP</sequence>
<dbReference type="OrthoDB" id="4714749at2"/>
<keyword evidence="2" id="KW-1185">Reference proteome</keyword>
<proteinExistence type="predicted"/>
<gene>
    <name evidence="1" type="ORF">MCNF_16620</name>
</gene>
<evidence type="ECO:0000313" key="2">
    <source>
        <dbReference type="Proteomes" id="UP000466931"/>
    </source>
</evidence>